<comment type="similarity">
    <text evidence="1">Belongs to the Skp family.</text>
</comment>
<sequence length="195" mass="22682">MNRGLLVSNIILFILVGVLFFLHLSSGKNPGPKAAVNKEADPVKEFKIAYFEMDSLENSFSMVKDVKAELGKKEDAINSELARLEKTVRDKGNMYQSQAATMNQVQSEMATRDMMQLQQSFQSRKQALDQEYQDFYMRKMRDVKTKIEDYLKDYNQTKGYSYIFAYEPGLFYYRDTVYNITNDLIKGLNNTYTKK</sequence>
<evidence type="ECO:0000313" key="5">
    <source>
        <dbReference type="Proteomes" id="UP001155483"/>
    </source>
</evidence>
<dbReference type="PANTHER" id="PTHR35089">
    <property type="entry name" value="CHAPERONE PROTEIN SKP"/>
    <property type="match status" value="1"/>
</dbReference>
<dbReference type="EMBL" id="JAOTIF010000006">
    <property type="protein sequence ID" value="MCU7549651.1"/>
    <property type="molecule type" value="Genomic_DNA"/>
</dbReference>
<protein>
    <submittedName>
        <fullName evidence="4">OmpH family outer membrane protein</fullName>
    </submittedName>
</protein>
<evidence type="ECO:0000256" key="2">
    <source>
        <dbReference type="ARBA" id="ARBA00022729"/>
    </source>
</evidence>
<comment type="caution">
    <text evidence="4">The sequence shown here is derived from an EMBL/GenBank/DDBJ whole genome shotgun (WGS) entry which is preliminary data.</text>
</comment>
<dbReference type="InterPro" id="IPR005632">
    <property type="entry name" value="Chaperone_Skp"/>
</dbReference>
<dbReference type="AlphaFoldDB" id="A0A9X3B8E2"/>
<dbReference type="GO" id="GO:0005829">
    <property type="term" value="C:cytosol"/>
    <property type="evidence" value="ECO:0007669"/>
    <property type="project" value="TreeGrafter"/>
</dbReference>
<dbReference type="Proteomes" id="UP001155483">
    <property type="component" value="Unassembled WGS sequence"/>
</dbReference>
<keyword evidence="2" id="KW-0732">Signal</keyword>
<reference evidence="4" key="1">
    <citation type="submission" date="2022-09" db="EMBL/GenBank/DDBJ databases">
        <authorList>
            <person name="Yuan C."/>
            <person name="Ke Z."/>
        </authorList>
    </citation>
    <scope>NUCLEOTIDE SEQUENCE</scope>
    <source>
        <strain evidence="4">LB-8</strain>
    </source>
</reference>
<organism evidence="4 5">
    <name type="scientific">Paraflavisolibacter caeni</name>
    <dbReference type="NCBI Taxonomy" id="2982496"/>
    <lineage>
        <taxon>Bacteria</taxon>
        <taxon>Pseudomonadati</taxon>
        <taxon>Bacteroidota</taxon>
        <taxon>Chitinophagia</taxon>
        <taxon>Chitinophagales</taxon>
        <taxon>Chitinophagaceae</taxon>
        <taxon>Paraflavisolibacter</taxon>
    </lineage>
</organism>
<accession>A0A9X3B8E2</accession>
<dbReference type="RefSeq" id="WP_279297092.1">
    <property type="nucleotide sequence ID" value="NZ_JAOTIF010000006.1"/>
</dbReference>
<name>A0A9X3B8E2_9BACT</name>
<keyword evidence="5" id="KW-1185">Reference proteome</keyword>
<keyword evidence="3" id="KW-0472">Membrane</keyword>
<dbReference type="SUPFAM" id="SSF111384">
    <property type="entry name" value="OmpH-like"/>
    <property type="match status" value="1"/>
</dbReference>
<feature type="transmembrane region" description="Helical" evidence="3">
    <location>
        <begin position="6"/>
        <end position="24"/>
    </location>
</feature>
<evidence type="ECO:0000313" key="4">
    <source>
        <dbReference type="EMBL" id="MCU7549651.1"/>
    </source>
</evidence>
<dbReference type="Pfam" id="PF03938">
    <property type="entry name" value="OmpH"/>
    <property type="match status" value="1"/>
</dbReference>
<dbReference type="GO" id="GO:0051082">
    <property type="term" value="F:unfolded protein binding"/>
    <property type="evidence" value="ECO:0007669"/>
    <property type="project" value="InterPro"/>
</dbReference>
<reference evidence="4" key="2">
    <citation type="submission" date="2023-04" db="EMBL/GenBank/DDBJ databases">
        <title>Paracnuella aquatica gen. nov., sp. nov., a member of the family Chitinophagaceae isolated from a hot spring.</title>
        <authorList>
            <person name="Wang C."/>
        </authorList>
    </citation>
    <scope>NUCLEOTIDE SEQUENCE</scope>
    <source>
        <strain evidence="4">LB-8</strain>
    </source>
</reference>
<dbReference type="GO" id="GO:0050821">
    <property type="term" value="P:protein stabilization"/>
    <property type="evidence" value="ECO:0007669"/>
    <property type="project" value="TreeGrafter"/>
</dbReference>
<dbReference type="InterPro" id="IPR024930">
    <property type="entry name" value="Skp_dom_sf"/>
</dbReference>
<keyword evidence="3" id="KW-1133">Transmembrane helix</keyword>
<proteinExistence type="inferred from homology"/>
<keyword evidence="3" id="KW-0812">Transmembrane</keyword>
<dbReference type="Gene3D" id="3.30.910.20">
    <property type="entry name" value="Skp domain"/>
    <property type="match status" value="1"/>
</dbReference>
<dbReference type="PANTHER" id="PTHR35089:SF1">
    <property type="entry name" value="CHAPERONE PROTEIN SKP"/>
    <property type="match status" value="1"/>
</dbReference>
<gene>
    <name evidence="4" type="ORF">OCK74_11030</name>
</gene>
<evidence type="ECO:0000256" key="3">
    <source>
        <dbReference type="SAM" id="Phobius"/>
    </source>
</evidence>
<evidence type="ECO:0000256" key="1">
    <source>
        <dbReference type="ARBA" id="ARBA00009091"/>
    </source>
</evidence>
<dbReference type="SMART" id="SM00935">
    <property type="entry name" value="OmpH"/>
    <property type="match status" value="1"/>
</dbReference>